<dbReference type="Proteomes" id="UP001140076">
    <property type="component" value="Unassembled WGS sequence"/>
</dbReference>
<dbReference type="EMBL" id="JAJAQC010000047">
    <property type="protein sequence ID" value="MDA0567023.1"/>
    <property type="molecule type" value="Genomic_DNA"/>
</dbReference>
<evidence type="ECO:0000313" key="2">
    <source>
        <dbReference type="Proteomes" id="UP001140076"/>
    </source>
</evidence>
<dbReference type="AlphaFoldDB" id="A0A9X3NPE1"/>
<comment type="caution">
    <text evidence="1">The sequence shown here is derived from an EMBL/GenBank/DDBJ whole genome shotgun (WGS) entry which is preliminary data.</text>
</comment>
<sequence length="101" mass="10577">MSASAEDPAETGVDIGHLAAVLVRRRRELAGGTAVIGGSSVVHRVHETVWAGVRVPTTACRAAGDPLRLRPAPGPVTCRRCLRRTTGRDTGVPEGQTELSV</sequence>
<evidence type="ECO:0000313" key="1">
    <source>
        <dbReference type="EMBL" id="MDA0567023.1"/>
    </source>
</evidence>
<gene>
    <name evidence="1" type="ORF">LG943_22280</name>
</gene>
<accession>A0A9X3NPE1</accession>
<proteinExistence type="predicted"/>
<keyword evidence="2" id="KW-1185">Reference proteome</keyword>
<name>A0A9X3NPE1_9ACTN</name>
<dbReference type="RefSeq" id="WP_270074277.1">
    <property type="nucleotide sequence ID" value="NZ_JAJAQC010000047.1"/>
</dbReference>
<protein>
    <submittedName>
        <fullName evidence="1">Uncharacterized protein</fullName>
    </submittedName>
</protein>
<organism evidence="1 2">
    <name type="scientific">Streptomonospora mangrovi</name>
    <dbReference type="NCBI Taxonomy" id="2883123"/>
    <lineage>
        <taxon>Bacteria</taxon>
        <taxon>Bacillati</taxon>
        <taxon>Actinomycetota</taxon>
        <taxon>Actinomycetes</taxon>
        <taxon>Streptosporangiales</taxon>
        <taxon>Nocardiopsidaceae</taxon>
        <taxon>Streptomonospora</taxon>
    </lineage>
</organism>
<reference evidence="1" key="1">
    <citation type="submission" date="2021-10" db="EMBL/GenBank/DDBJ databases">
        <title>Streptomonospora sp. nov., isolated from mangrove soil.</title>
        <authorList>
            <person name="Chen X."/>
            <person name="Ge X."/>
            <person name="Liu W."/>
        </authorList>
    </citation>
    <scope>NUCLEOTIDE SEQUENCE</scope>
    <source>
        <strain evidence="1">S1-112</strain>
    </source>
</reference>